<comment type="caution">
    <text evidence="1">The sequence shown here is derived from an EMBL/GenBank/DDBJ whole genome shotgun (WGS) entry which is preliminary data.</text>
</comment>
<evidence type="ECO:0000313" key="1">
    <source>
        <dbReference type="EMBL" id="EFC05390.1"/>
    </source>
</evidence>
<dbReference type="RefSeq" id="WP_006627400.1">
    <property type="nucleotide sequence ID" value="NZ_ADFR01000014.1"/>
</dbReference>
<organism evidence="1 2">
    <name type="scientific">Bulleidia extructa W1219</name>
    <dbReference type="NCBI Taxonomy" id="679192"/>
    <lineage>
        <taxon>Bacteria</taxon>
        <taxon>Bacillati</taxon>
        <taxon>Bacillota</taxon>
        <taxon>Erysipelotrichia</taxon>
        <taxon>Erysipelotrichales</taxon>
        <taxon>Erysipelotrichaceae</taxon>
        <taxon>Bulleidia</taxon>
    </lineage>
</organism>
<gene>
    <name evidence="1" type="ORF">HMPREF9013_0324</name>
</gene>
<proteinExistence type="predicted"/>
<dbReference type="AlphaFoldDB" id="D2MPT7"/>
<reference evidence="2" key="1">
    <citation type="submission" date="2009-12" db="EMBL/GenBank/DDBJ databases">
        <title>Sequence of Clostridiales genomosp. BVAB3 str. UPII9-5.</title>
        <authorList>
            <person name="Madupu R."/>
            <person name="Durkin A.S."/>
            <person name="Torralba M."/>
            <person name="Methe B."/>
            <person name="Sutton G.G."/>
            <person name="Strausberg R.L."/>
            <person name="Nelson K.E."/>
        </authorList>
    </citation>
    <scope>NUCLEOTIDE SEQUENCE [LARGE SCALE GENOMIC DNA]</scope>
    <source>
        <strain evidence="2">W1219</strain>
    </source>
</reference>
<sequence>MFVSGKDSKDSDILRRMILKTNFSEHWYELPSHQSLAEAFPEYELFYDLVQGEWIDADVAIERLCKGNRLPYVEAFQLFE</sequence>
<dbReference type="EMBL" id="ADFR01000014">
    <property type="protein sequence ID" value="EFC05390.1"/>
    <property type="molecule type" value="Genomic_DNA"/>
</dbReference>
<keyword evidence="2" id="KW-1185">Reference proteome</keyword>
<dbReference type="STRING" id="679192.HMPREF9013_0324"/>
<protein>
    <submittedName>
        <fullName evidence="1">Uncharacterized protein</fullName>
    </submittedName>
</protein>
<accession>D2MPT7</accession>
<dbReference type="Proteomes" id="UP000005017">
    <property type="component" value="Unassembled WGS sequence"/>
</dbReference>
<name>D2MPT7_9FIRM</name>
<evidence type="ECO:0000313" key="2">
    <source>
        <dbReference type="Proteomes" id="UP000005017"/>
    </source>
</evidence>